<dbReference type="PANTHER" id="PTHR11635:SF152">
    <property type="entry name" value="CAMP-DEPENDENT PROTEIN KINASE TYPE I REGULATORY SUBUNIT-RELATED"/>
    <property type="match status" value="1"/>
</dbReference>
<sequence>MIEAQLLNKIFIFQDLEEGELERVLKLAIPHFYAQGEVIITEGEPGDSLFIMVEGEVEVTKRLTLILDKDTPKEKLMVRLKAEDGVSFGEMALLEEEVRSATVTAVTNCRLLALSREPFLEFIQQNSVTGLKIMIRLAQLLCRHLRKTNQDVVKLTTALAVSLGG</sequence>
<evidence type="ECO:0000259" key="1">
    <source>
        <dbReference type="PROSITE" id="PS50042"/>
    </source>
</evidence>
<dbReference type="Pfam" id="PF00027">
    <property type="entry name" value="cNMP_binding"/>
    <property type="match status" value="1"/>
</dbReference>
<organism evidence="2">
    <name type="scientific">Desulfobacca acetoxidans</name>
    <dbReference type="NCBI Taxonomy" id="60893"/>
    <lineage>
        <taxon>Bacteria</taxon>
        <taxon>Pseudomonadati</taxon>
        <taxon>Thermodesulfobacteriota</taxon>
        <taxon>Desulfobaccia</taxon>
        <taxon>Desulfobaccales</taxon>
        <taxon>Desulfobaccaceae</taxon>
        <taxon>Desulfobacca</taxon>
    </lineage>
</organism>
<dbReference type="PROSITE" id="PS00889">
    <property type="entry name" value="CNMP_BINDING_2"/>
    <property type="match status" value="1"/>
</dbReference>
<dbReference type="GO" id="GO:0005952">
    <property type="term" value="C:cAMP-dependent protein kinase complex"/>
    <property type="evidence" value="ECO:0007669"/>
    <property type="project" value="InterPro"/>
</dbReference>
<gene>
    <name evidence="2" type="ORF">ENW48_03270</name>
</gene>
<feature type="domain" description="Cyclic nucleotide-binding" evidence="1">
    <location>
        <begin position="12"/>
        <end position="123"/>
    </location>
</feature>
<dbReference type="GO" id="GO:0030552">
    <property type="term" value="F:cAMP binding"/>
    <property type="evidence" value="ECO:0007669"/>
    <property type="project" value="TreeGrafter"/>
</dbReference>
<accession>A0A7C5EMS6</accession>
<dbReference type="GO" id="GO:0004862">
    <property type="term" value="F:cAMP-dependent protein kinase inhibitor activity"/>
    <property type="evidence" value="ECO:0007669"/>
    <property type="project" value="TreeGrafter"/>
</dbReference>
<dbReference type="InterPro" id="IPR050503">
    <property type="entry name" value="cAMP-dep_PK_reg_su-like"/>
</dbReference>
<dbReference type="AlphaFoldDB" id="A0A7C5EMS6"/>
<dbReference type="InterPro" id="IPR000595">
    <property type="entry name" value="cNMP-bd_dom"/>
</dbReference>
<dbReference type="InterPro" id="IPR018488">
    <property type="entry name" value="cNMP-bd_CS"/>
</dbReference>
<dbReference type="GO" id="GO:0034236">
    <property type="term" value="F:protein kinase A catalytic subunit binding"/>
    <property type="evidence" value="ECO:0007669"/>
    <property type="project" value="TreeGrafter"/>
</dbReference>
<dbReference type="Gene3D" id="2.60.120.10">
    <property type="entry name" value="Jelly Rolls"/>
    <property type="match status" value="1"/>
</dbReference>
<dbReference type="PROSITE" id="PS50042">
    <property type="entry name" value="CNMP_BINDING_3"/>
    <property type="match status" value="1"/>
</dbReference>
<dbReference type="PRINTS" id="PR00103">
    <property type="entry name" value="CAMPKINASE"/>
</dbReference>
<dbReference type="PROSITE" id="PS00888">
    <property type="entry name" value="CNMP_BINDING_1"/>
    <property type="match status" value="1"/>
</dbReference>
<dbReference type="SUPFAM" id="SSF51206">
    <property type="entry name" value="cAMP-binding domain-like"/>
    <property type="match status" value="1"/>
</dbReference>
<name>A0A7C5EMS6_9BACT</name>
<proteinExistence type="predicted"/>
<comment type="caution">
    <text evidence="2">The sequence shown here is derived from an EMBL/GenBank/DDBJ whole genome shotgun (WGS) entry which is preliminary data.</text>
</comment>
<dbReference type="EMBL" id="DTKJ01000020">
    <property type="protein sequence ID" value="HGZ11222.1"/>
    <property type="molecule type" value="Genomic_DNA"/>
</dbReference>
<dbReference type="SMART" id="SM00100">
    <property type="entry name" value="cNMP"/>
    <property type="match status" value="1"/>
</dbReference>
<dbReference type="InterPro" id="IPR014710">
    <property type="entry name" value="RmlC-like_jellyroll"/>
</dbReference>
<dbReference type="PANTHER" id="PTHR11635">
    <property type="entry name" value="CAMP-DEPENDENT PROTEIN KINASE REGULATORY CHAIN"/>
    <property type="match status" value="1"/>
</dbReference>
<dbReference type="InterPro" id="IPR018490">
    <property type="entry name" value="cNMP-bd_dom_sf"/>
</dbReference>
<dbReference type="CDD" id="cd00038">
    <property type="entry name" value="CAP_ED"/>
    <property type="match status" value="1"/>
</dbReference>
<reference evidence="2" key="1">
    <citation type="journal article" date="2020" name="mSystems">
        <title>Genome- and Community-Level Interaction Insights into Carbon Utilization and Element Cycling Functions of Hydrothermarchaeota in Hydrothermal Sediment.</title>
        <authorList>
            <person name="Zhou Z."/>
            <person name="Liu Y."/>
            <person name="Xu W."/>
            <person name="Pan J."/>
            <person name="Luo Z.H."/>
            <person name="Li M."/>
        </authorList>
    </citation>
    <scope>NUCLEOTIDE SEQUENCE [LARGE SCALE GENOMIC DNA]</scope>
    <source>
        <strain evidence="2">SpSt-853</strain>
    </source>
</reference>
<dbReference type="GO" id="GO:0005829">
    <property type="term" value="C:cytosol"/>
    <property type="evidence" value="ECO:0007669"/>
    <property type="project" value="TreeGrafter"/>
</dbReference>
<evidence type="ECO:0000313" key="2">
    <source>
        <dbReference type="EMBL" id="HGZ11222.1"/>
    </source>
</evidence>
<protein>
    <submittedName>
        <fullName evidence="2">Cyclic nucleotide-binding domain-containing protein</fullName>
    </submittedName>
</protein>